<feature type="region of interest" description="Disordered" evidence="1">
    <location>
        <begin position="99"/>
        <end position="152"/>
    </location>
</feature>
<dbReference type="Proteomes" id="UP000070133">
    <property type="component" value="Unassembled WGS sequence"/>
</dbReference>
<keyword evidence="3" id="KW-1185">Reference proteome</keyword>
<dbReference type="STRING" id="321146.A0A139HX66"/>
<dbReference type="OrthoDB" id="5279705at2759"/>
<proteinExistence type="predicted"/>
<organism evidence="2 3">
    <name type="scientific">Pseudocercospora eumusae</name>
    <dbReference type="NCBI Taxonomy" id="321146"/>
    <lineage>
        <taxon>Eukaryota</taxon>
        <taxon>Fungi</taxon>
        <taxon>Dikarya</taxon>
        <taxon>Ascomycota</taxon>
        <taxon>Pezizomycotina</taxon>
        <taxon>Dothideomycetes</taxon>
        <taxon>Dothideomycetidae</taxon>
        <taxon>Mycosphaerellales</taxon>
        <taxon>Mycosphaerellaceae</taxon>
        <taxon>Pseudocercospora</taxon>
    </lineage>
</organism>
<feature type="region of interest" description="Disordered" evidence="1">
    <location>
        <begin position="237"/>
        <end position="292"/>
    </location>
</feature>
<feature type="compositionally biased region" description="Acidic residues" evidence="1">
    <location>
        <begin position="208"/>
        <end position="217"/>
    </location>
</feature>
<evidence type="ECO:0000313" key="2">
    <source>
        <dbReference type="EMBL" id="KXT07046.1"/>
    </source>
</evidence>
<accession>A0A139HX66</accession>
<protein>
    <submittedName>
        <fullName evidence="2">Uncharacterized protein</fullName>
    </submittedName>
</protein>
<dbReference type="EMBL" id="LFZN01000004">
    <property type="protein sequence ID" value="KXT07046.1"/>
    <property type="molecule type" value="Genomic_DNA"/>
</dbReference>
<feature type="region of interest" description="Disordered" evidence="1">
    <location>
        <begin position="195"/>
        <end position="225"/>
    </location>
</feature>
<evidence type="ECO:0000256" key="1">
    <source>
        <dbReference type="SAM" id="MobiDB-lite"/>
    </source>
</evidence>
<evidence type="ECO:0000313" key="3">
    <source>
        <dbReference type="Proteomes" id="UP000070133"/>
    </source>
</evidence>
<comment type="caution">
    <text evidence="2">The sequence shown here is derived from an EMBL/GenBank/DDBJ whole genome shotgun (WGS) entry which is preliminary data.</text>
</comment>
<gene>
    <name evidence="2" type="ORF">AC578_7177</name>
</gene>
<sequence length="292" mass="33403">MTARDLKFGTSSRRLIDPGQMPSKCPLELAGLATRLRRVALYIIKDNAISLHSKQLQRTVSIMLAIAPSSSPNHYAPTHSSPLSPLSANIYGRPRHMLNTTTNASSQKSALNQEESQPQENNPIFQFKSVPNQRTPFSRRPIKLAPTSNPDTIKEKRRSNFLRKVSIQREEKRYEARGEDFMRLDFMQRQRAWEAEREKEAASSQNLPEEEDEDELPGWDNVQPKEEVEEFVRDEEAELEAMLENMPQPQDRGEDSGMWSDGADYDELFDEIMTSQQGHPASVHVDDEMDMS</sequence>
<reference evidence="2 3" key="1">
    <citation type="submission" date="2015-07" db="EMBL/GenBank/DDBJ databases">
        <title>Comparative genomics of the Sigatoka disease complex on banana suggests a link between parallel evolutionary changes in Pseudocercospora fijiensis and Pseudocercospora eumusae and increased virulence on the banana host.</title>
        <authorList>
            <person name="Chang T.-C."/>
            <person name="Salvucci A."/>
            <person name="Crous P.W."/>
            <person name="Stergiopoulos I."/>
        </authorList>
    </citation>
    <scope>NUCLEOTIDE SEQUENCE [LARGE SCALE GENOMIC DNA]</scope>
    <source>
        <strain evidence="2 3">CBS 114824</strain>
    </source>
</reference>
<feature type="compositionally biased region" description="Polar residues" evidence="1">
    <location>
        <begin position="99"/>
        <end position="136"/>
    </location>
</feature>
<dbReference type="AlphaFoldDB" id="A0A139HX66"/>
<name>A0A139HX66_9PEZI</name>